<evidence type="ECO:0000313" key="6">
    <source>
        <dbReference type="EMBL" id="ODB95450.1"/>
    </source>
</evidence>
<keyword evidence="7" id="KW-1185">Reference proteome</keyword>
<dbReference type="FunFam" id="1.10.10.10:FF:000001">
    <property type="entry name" value="LysR family transcriptional regulator"/>
    <property type="match status" value="1"/>
</dbReference>
<evidence type="ECO:0000259" key="5">
    <source>
        <dbReference type="PROSITE" id="PS50931"/>
    </source>
</evidence>
<dbReference type="CDD" id="cd08422">
    <property type="entry name" value="PBP2_CrgA_like"/>
    <property type="match status" value="1"/>
</dbReference>
<dbReference type="GO" id="GO:0043565">
    <property type="term" value="F:sequence-specific DNA binding"/>
    <property type="evidence" value="ECO:0007669"/>
    <property type="project" value="TreeGrafter"/>
</dbReference>
<dbReference type="InterPro" id="IPR058163">
    <property type="entry name" value="LysR-type_TF_proteobact-type"/>
</dbReference>
<protein>
    <recommendedName>
        <fullName evidence="5">HTH lysR-type domain-containing protein</fullName>
    </recommendedName>
</protein>
<dbReference type="Gene3D" id="1.10.10.10">
    <property type="entry name" value="Winged helix-like DNA-binding domain superfamily/Winged helix DNA-binding domain"/>
    <property type="match status" value="1"/>
</dbReference>
<organism evidence="6 7">
    <name type="scientific">Candidatus Thiodiazotropha endoloripes</name>
    <dbReference type="NCBI Taxonomy" id="1818881"/>
    <lineage>
        <taxon>Bacteria</taxon>
        <taxon>Pseudomonadati</taxon>
        <taxon>Pseudomonadota</taxon>
        <taxon>Gammaproteobacteria</taxon>
        <taxon>Chromatiales</taxon>
        <taxon>Sedimenticolaceae</taxon>
        <taxon>Candidatus Thiodiazotropha</taxon>
    </lineage>
</organism>
<dbReference type="SUPFAM" id="SSF53850">
    <property type="entry name" value="Periplasmic binding protein-like II"/>
    <property type="match status" value="1"/>
</dbReference>
<evidence type="ECO:0000256" key="4">
    <source>
        <dbReference type="ARBA" id="ARBA00023163"/>
    </source>
</evidence>
<dbReference type="PROSITE" id="PS50931">
    <property type="entry name" value="HTH_LYSR"/>
    <property type="match status" value="1"/>
</dbReference>
<comment type="similarity">
    <text evidence="1">Belongs to the LysR transcriptional regulatory family.</text>
</comment>
<dbReference type="SUPFAM" id="SSF46785">
    <property type="entry name" value="Winged helix' DNA-binding domain"/>
    <property type="match status" value="1"/>
</dbReference>
<evidence type="ECO:0000256" key="3">
    <source>
        <dbReference type="ARBA" id="ARBA00023125"/>
    </source>
</evidence>
<accession>A0A1E2UL25</accession>
<dbReference type="InterPro" id="IPR036390">
    <property type="entry name" value="WH_DNA-bd_sf"/>
</dbReference>
<evidence type="ECO:0000256" key="2">
    <source>
        <dbReference type="ARBA" id="ARBA00023015"/>
    </source>
</evidence>
<dbReference type="EMBL" id="LVJZ01000003">
    <property type="protein sequence ID" value="ODB95450.1"/>
    <property type="molecule type" value="Genomic_DNA"/>
</dbReference>
<dbReference type="GO" id="GO:0003700">
    <property type="term" value="F:DNA-binding transcription factor activity"/>
    <property type="evidence" value="ECO:0007669"/>
    <property type="project" value="InterPro"/>
</dbReference>
<reference evidence="6 7" key="1">
    <citation type="submission" date="2016-03" db="EMBL/GenBank/DDBJ databases">
        <title>Chemosynthetic sulphur-oxidizing symbionts of marine invertebrate animals are capable of nitrogen fixation.</title>
        <authorList>
            <person name="Petersen J.M."/>
            <person name="Kemper A."/>
            <person name="Gruber-Vodicka H."/>
            <person name="Cardini U."/>
            <person name="Geest Mvander."/>
            <person name="Kleiner M."/>
            <person name="Bulgheresi S."/>
            <person name="Fussmann M."/>
            <person name="Herbold C."/>
            <person name="Seah B.K.B."/>
            <person name="Antony C.Paul."/>
            <person name="Liu D."/>
            <person name="Belitz A."/>
            <person name="Weber M."/>
        </authorList>
    </citation>
    <scope>NUCLEOTIDE SEQUENCE [LARGE SCALE GENOMIC DNA]</scope>
    <source>
        <strain evidence="6">G_D</strain>
    </source>
</reference>
<keyword evidence="4" id="KW-0804">Transcription</keyword>
<sequence length="308" mass="34239">MNRLESLESFVAVVESGQFTIAADRLGIGKSVISRRVSELEEHLGALLLHRTTRTLSLTDAGREFYPRAVQVLEDLDEAEQSVSRSQQDLSGRLRLAAPLSFGLFHLSNALNGFSNQHPRVVLDIDLNDSEVDLVQEGIDLALRIGDLDNSTMVARPLAPINFVLCASPEYLQRMGTPDSADDLAGHRGLCYSNLPEPQKWPFIDPTGRAQTVRIPLQMQANNGQLLLDAASTGQGICLSPTFIAYQAILDGRLQPILTDYHIPPVTAYAVYPNRRFIPQRVRALADYLRQQFGDHPYWDEGLEYVIS</sequence>
<dbReference type="Proteomes" id="UP000094849">
    <property type="component" value="Unassembled WGS sequence"/>
</dbReference>
<dbReference type="AlphaFoldDB" id="A0A1E2UL25"/>
<dbReference type="InterPro" id="IPR036388">
    <property type="entry name" value="WH-like_DNA-bd_sf"/>
</dbReference>
<dbReference type="STRING" id="1818881.A3196_00995"/>
<dbReference type="Pfam" id="PF03466">
    <property type="entry name" value="LysR_substrate"/>
    <property type="match status" value="1"/>
</dbReference>
<evidence type="ECO:0000313" key="7">
    <source>
        <dbReference type="Proteomes" id="UP000094849"/>
    </source>
</evidence>
<keyword evidence="2" id="KW-0805">Transcription regulation</keyword>
<dbReference type="InterPro" id="IPR005119">
    <property type="entry name" value="LysR_subst-bd"/>
</dbReference>
<dbReference type="PANTHER" id="PTHR30537:SF81">
    <property type="entry name" value="TRANSCRIPTIONAL REGULATOR-RELATED"/>
    <property type="match status" value="1"/>
</dbReference>
<keyword evidence="3" id="KW-0238">DNA-binding</keyword>
<name>A0A1E2UL25_9GAMM</name>
<evidence type="ECO:0000256" key="1">
    <source>
        <dbReference type="ARBA" id="ARBA00009437"/>
    </source>
</evidence>
<dbReference type="PANTHER" id="PTHR30537">
    <property type="entry name" value="HTH-TYPE TRANSCRIPTIONAL REGULATOR"/>
    <property type="match status" value="1"/>
</dbReference>
<dbReference type="InterPro" id="IPR000847">
    <property type="entry name" value="LysR_HTH_N"/>
</dbReference>
<proteinExistence type="inferred from homology"/>
<gene>
    <name evidence="6" type="ORF">A3196_00995</name>
</gene>
<dbReference type="FunFam" id="3.40.190.290:FF:000001">
    <property type="entry name" value="Transcriptional regulator, LysR family"/>
    <property type="match status" value="1"/>
</dbReference>
<dbReference type="RefSeq" id="WP_069003811.1">
    <property type="nucleotide sequence ID" value="NZ_LVJW01000006.1"/>
</dbReference>
<feature type="domain" description="HTH lysR-type" evidence="5">
    <location>
        <begin position="1"/>
        <end position="59"/>
    </location>
</feature>
<dbReference type="Gene3D" id="3.40.190.290">
    <property type="match status" value="1"/>
</dbReference>
<comment type="caution">
    <text evidence="6">The sequence shown here is derived from an EMBL/GenBank/DDBJ whole genome shotgun (WGS) entry which is preliminary data.</text>
</comment>
<dbReference type="Pfam" id="PF00126">
    <property type="entry name" value="HTH_1"/>
    <property type="match status" value="1"/>
</dbReference>
<dbReference type="GO" id="GO:0006351">
    <property type="term" value="P:DNA-templated transcription"/>
    <property type="evidence" value="ECO:0007669"/>
    <property type="project" value="TreeGrafter"/>
</dbReference>